<evidence type="ECO:0000256" key="3">
    <source>
        <dbReference type="ARBA" id="ARBA00023082"/>
    </source>
</evidence>
<dbReference type="Gene3D" id="1.10.1740.10">
    <property type="match status" value="1"/>
</dbReference>
<feature type="domain" description="RNA polymerase sigma factor 70 region 4 type 2" evidence="6">
    <location>
        <begin position="124"/>
        <end position="175"/>
    </location>
</feature>
<protein>
    <submittedName>
        <fullName evidence="7">RNA polymerase sigma-70 factor (ECF subfamily)</fullName>
    </submittedName>
</protein>
<dbReference type="GO" id="GO:0003677">
    <property type="term" value="F:DNA binding"/>
    <property type="evidence" value="ECO:0007669"/>
    <property type="project" value="InterPro"/>
</dbReference>
<dbReference type="Gene3D" id="1.10.10.10">
    <property type="entry name" value="Winged helix-like DNA-binding domain superfamily/Winged helix DNA-binding domain"/>
    <property type="match status" value="1"/>
</dbReference>
<dbReference type="GO" id="GO:0016987">
    <property type="term" value="F:sigma factor activity"/>
    <property type="evidence" value="ECO:0007669"/>
    <property type="project" value="UniProtKB-KW"/>
</dbReference>
<dbReference type="PANTHER" id="PTHR43133:SF46">
    <property type="entry name" value="RNA POLYMERASE SIGMA-70 FACTOR ECF SUBFAMILY"/>
    <property type="match status" value="1"/>
</dbReference>
<dbReference type="InterPro" id="IPR036388">
    <property type="entry name" value="WH-like_DNA-bd_sf"/>
</dbReference>
<name>A0A4R8DU01_9BACT</name>
<dbReference type="Pfam" id="PF04542">
    <property type="entry name" value="Sigma70_r2"/>
    <property type="match status" value="1"/>
</dbReference>
<evidence type="ECO:0000313" key="7">
    <source>
        <dbReference type="EMBL" id="TDX01822.1"/>
    </source>
</evidence>
<dbReference type="GO" id="GO:0006352">
    <property type="term" value="P:DNA-templated transcription initiation"/>
    <property type="evidence" value="ECO:0007669"/>
    <property type="project" value="InterPro"/>
</dbReference>
<keyword evidence="8" id="KW-1185">Reference proteome</keyword>
<evidence type="ECO:0000256" key="2">
    <source>
        <dbReference type="ARBA" id="ARBA00023015"/>
    </source>
</evidence>
<dbReference type="SUPFAM" id="SSF88659">
    <property type="entry name" value="Sigma3 and sigma4 domains of RNA polymerase sigma factors"/>
    <property type="match status" value="1"/>
</dbReference>
<dbReference type="InterPro" id="IPR014284">
    <property type="entry name" value="RNA_pol_sigma-70_dom"/>
</dbReference>
<dbReference type="SUPFAM" id="SSF88946">
    <property type="entry name" value="Sigma2 domain of RNA polymerase sigma factors"/>
    <property type="match status" value="1"/>
</dbReference>
<gene>
    <name evidence="7" type="ORF">EDB95_2865</name>
</gene>
<dbReference type="AlphaFoldDB" id="A0A4R8DU01"/>
<sequence length="198" mass="22863">MNMDTEEAYLIAEFRKGKTWAFEQVFRQFYGTICYFVQDFQVDADTSKDIVSESFIKLWGLREEFENLKAIKAFLYITARNTALNHLRRVKMMSDHQRNLVDELSQEELGDTLMQRIFDAEVLQEVYKALDTLPGQCKRVLRLTLEGLNTDDIAAAMDLSAQTVRNTRVRAMEMLRKRLAHCAVAITLLSILVEKAGL</sequence>
<dbReference type="PANTHER" id="PTHR43133">
    <property type="entry name" value="RNA POLYMERASE ECF-TYPE SIGMA FACTO"/>
    <property type="match status" value="1"/>
</dbReference>
<accession>A0A4R8DU01</accession>
<evidence type="ECO:0000259" key="6">
    <source>
        <dbReference type="Pfam" id="PF08281"/>
    </source>
</evidence>
<organism evidence="7 8">
    <name type="scientific">Dinghuibacter silviterrae</name>
    <dbReference type="NCBI Taxonomy" id="1539049"/>
    <lineage>
        <taxon>Bacteria</taxon>
        <taxon>Pseudomonadati</taxon>
        <taxon>Bacteroidota</taxon>
        <taxon>Chitinophagia</taxon>
        <taxon>Chitinophagales</taxon>
        <taxon>Chitinophagaceae</taxon>
        <taxon>Dinghuibacter</taxon>
    </lineage>
</organism>
<dbReference type="EMBL" id="SODV01000001">
    <property type="protein sequence ID" value="TDX01822.1"/>
    <property type="molecule type" value="Genomic_DNA"/>
</dbReference>
<dbReference type="Proteomes" id="UP000294498">
    <property type="component" value="Unassembled WGS sequence"/>
</dbReference>
<dbReference type="InterPro" id="IPR013324">
    <property type="entry name" value="RNA_pol_sigma_r3/r4-like"/>
</dbReference>
<comment type="similarity">
    <text evidence="1">Belongs to the sigma-70 factor family. ECF subfamily.</text>
</comment>
<evidence type="ECO:0000259" key="5">
    <source>
        <dbReference type="Pfam" id="PF04542"/>
    </source>
</evidence>
<evidence type="ECO:0000256" key="1">
    <source>
        <dbReference type="ARBA" id="ARBA00010641"/>
    </source>
</evidence>
<evidence type="ECO:0000313" key="8">
    <source>
        <dbReference type="Proteomes" id="UP000294498"/>
    </source>
</evidence>
<dbReference type="InterPro" id="IPR007627">
    <property type="entry name" value="RNA_pol_sigma70_r2"/>
</dbReference>
<keyword evidence="2" id="KW-0805">Transcription regulation</keyword>
<dbReference type="InterPro" id="IPR013249">
    <property type="entry name" value="RNA_pol_sigma70_r4_t2"/>
</dbReference>
<keyword evidence="3" id="KW-0731">Sigma factor</keyword>
<dbReference type="NCBIfam" id="TIGR02937">
    <property type="entry name" value="sigma70-ECF"/>
    <property type="match status" value="1"/>
</dbReference>
<dbReference type="InterPro" id="IPR013325">
    <property type="entry name" value="RNA_pol_sigma_r2"/>
</dbReference>
<dbReference type="InterPro" id="IPR039425">
    <property type="entry name" value="RNA_pol_sigma-70-like"/>
</dbReference>
<dbReference type="Pfam" id="PF08281">
    <property type="entry name" value="Sigma70_r4_2"/>
    <property type="match status" value="1"/>
</dbReference>
<proteinExistence type="inferred from homology"/>
<keyword evidence="4" id="KW-0804">Transcription</keyword>
<comment type="caution">
    <text evidence="7">The sequence shown here is derived from an EMBL/GenBank/DDBJ whole genome shotgun (WGS) entry which is preliminary data.</text>
</comment>
<feature type="domain" description="RNA polymerase sigma-70 region 2" evidence="5">
    <location>
        <begin position="26"/>
        <end position="89"/>
    </location>
</feature>
<evidence type="ECO:0000256" key="4">
    <source>
        <dbReference type="ARBA" id="ARBA00023163"/>
    </source>
</evidence>
<reference evidence="7 8" key="1">
    <citation type="submission" date="2019-03" db="EMBL/GenBank/DDBJ databases">
        <title>Genomic Encyclopedia of Type Strains, Phase IV (KMG-IV): sequencing the most valuable type-strain genomes for metagenomic binning, comparative biology and taxonomic classification.</title>
        <authorList>
            <person name="Goeker M."/>
        </authorList>
    </citation>
    <scope>NUCLEOTIDE SEQUENCE [LARGE SCALE GENOMIC DNA]</scope>
    <source>
        <strain evidence="7 8">DSM 100059</strain>
    </source>
</reference>